<organism evidence="2 3">
    <name type="scientific">Galerina marginata (strain CBS 339.88)</name>
    <dbReference type="NCBI Taxonomy" id="685588"/>
    <lineage>
        <taxon>Eukaryota</taxon>
        <taxon>Fungi</taxon>
        <taxon>Dikarya</taxon>
        <taxon>Basidiomycota</taxon>
        <taxon>Agaricomycotina</taxon>
        <taxon>Agaricomycetes</taxon>
        <taxon>Agaricomycetidae</taxon>
        <taxon>Agaricales</taxon>
        <taxon>Agaricineae</taxon>
        <taxon>Strophariaceae</taxon>
        <taxon>Galerina</taxon>
    </lineage>
</organism>
<protein>
    <submittedName>
        <fullName evidence="2">Uncharacterized protein</fullName>
    </submittedName>
</protein>
<keyword evidence="1" id="KW-0732">Signal</keyword>
<dbReference type="Proteomes" id="UP000027222">
    <property type="component" value="Unassembled WGS sequence"/>
</dbReference>
<keyword evidence="3" id="KW-1185">Reference proteome</keyword>
<proteinExistence type="predicted"/>
<evidence type="ECO:0000256" key="1">
    <source>
        <dbReference type="SAM" id="SignalP"/>
    </source>
</evidence>
<evidence type="ECO:0000313" key="3">
    <source>
        <dbReference type="Proteomes" id="UP000027222"/>
    </source>
</evidence>
<sequence>MQFNVVLIATALLASASMAMSATITGFVGADCTGSVSFSASVPAGDCGTLGGGSIKSIGFSGVPSQIQFFVSGGAHDTCTNGAQLVLGGGSGCGTAPAGFNWESIAVF</sequence>
<feature type="signal peptide" evidence="1">
    <location>
        <begin position="1"/>
        <end position="21"/>
    </location>
</feature>
<reference evidence="3" key="1">
    <citation type="journal article" date="2014" name="Proc. Natl. Acad. Sci. U.S.A.">
        <title>Extensive sampling of basidiomycete genomes demonstrates inadequacy of the white-rot/brown-rot paradigm for wood decay fungi.</title>
        <authorList>
            <person name="Riley R."/>
            <person name="Salamov A.A."/>
            <person name="Brown D.W."/>
            <person name="Nagy L.G."/>
            <person name="Floudas D."/>
            <person name="Held B.W."/>
            <person name="Levasseur A."/>
            <person name="Lombard V."/>
            <person name="Morin E."/>
            <person name="Otillar R."/>
            <person name="Lindquist E.A."/>
            <person name="Sun H."/>
            <person name="LaButti K.M."/>
            <person name="Schmutz J."/>
            <person name="Jabbour D."/>
            <person name="Luo H."/>
            <person name="Baker S.E."/>
            <person name="Pisabarro A.G."/>
            <person name="Walton J.D."/>
            <person name="Blanchette R.A."/>
            <person name="Henrissat B."/>
            <person name="Martin F."/>
            <person name="Cullen D."/>
            <person name="Hibbett D.S."/>
            <person name="Grigoriev I.V."/>
        </authorList>
    </citation>
    <scope>NUCLEOTIDE SEQUENCE [LARGE SCALE GENOMIC DNA]</scope>
    <source>
        <strain evidence="3">CBS 339.88</strain>
    </source>
</reference>
<dbReference type="AlphaFoldDB" id="A0A067SSK4"/>
<dbReference type="EMBL" id="KL142384">
    <property type="protein sequence ID" value="KDR73871.1"/>
    <property type="molecule type" value="Genomic_DNA"/>
</dbReference>
<gene>
    <name evidence="2" type="ORF">GALMADRAFT_212110</name>
</gene>
<dbReference type="HOGENOM" id="CLU_2197304_0_0_1"/>
<feature type="chain" id="PRO_5001649094" evidence="1">
    <location>
        <begin position="22"/>
        <end position="108"/>
    </location>
</feature>
<evidence type="ECO:0000313" key="2">
    <source>
        <dbReference type="EMBL" id="KDR73871.1"/>
    </source>
</evidence>
<accession>A0A067SSK4</accession>
<name>A0A067SSK4_GALM3</name>